<dbReference type="BioCyc" id="SENT588858:STM14_RS24375-MONOMER"/>
<dbReference type="Proteomes" id="UP000002695">
    <property type="component" value="Chromosome"/>
</dbReference>
<organism evidence="2 3">
    <name type="scientific">Salmonella typhimurium (strain 14028s / SGSC 2262)</name>
    <dbReference type="NCBI Taxonomy" id="588858"/>
    <lineage>
        <taxon>Bacteria</taxon>
        <taxon>Pseudomonadati</taxon>
        <taxon>Pseudomonadota</taxon>
        <taxon>Gammaproteobacteria</taxon>
        <taxon>Enterobacterales</taxon>
        <taxon>Enterobacteriaceae</taxon>
        <taxon>Salmonella</taxon>
    </lineage>
</organism>
<proteinExistence type="predicted"/>
<dbReference type="AlphaFoldDB" id="A0A0F6AX25"/>
<gene>
    <name evidence="2" type="ordered locus">STM14_0262</name>
</gene>
<name>A0A0F6AX25_SALT1</name>
<dbReference type="KEGG" id="seo:STM14_0262"/>
<sequence length="67" mass="7879">MAFFGQVSRGFTRLFCGYTKSFRTHRDGRRVRSRRAQTAHDRGDDARSSAKRTEENVYKGFSIPEYR</sequence>
<dbReference type="EMBL" id="CP001363">
    <property type="protein sequence ID" value="ACY86796.1"/>
    <property type="molecule type" value="Genomic_DNA"/>
</dbReference>
<protein>
    <submittedName>
        <fullName evidence="2">Uncharacterized protein</fullName>
    </submittedName>
</protein>
<feature type="region of interest" description="Disordered" evidence="1">
    <location>
        <begin position="26"/>
        <end position="54"/>
    </location>
</feature>
<keyword evidence="3" id="KW-1185">Reference proteome</keyword>
<evidence type="ECO:0000313" key="2">
    <source>
        <dbReference type="EMBL" id="ACY86796.1"/>
    </source>
</evidence>
<reference evidence="2 3" key="1">
    <citation type="journal article" date="2010" name="J. Bacteriol.">
        <title>Short-term signatures of evolutionary change in the Salmonella enterica serovar typhimurium 14028 genome.</title>
        <authorList>
            <person name="Jarvik T."/>
            <person name="Smillie C."/>
            <person name="Groisman E.A."/>
            <person name="Ochman H."/>
        </authorList>
    </citation>
    <scope>NUCLEOTIDE SEQUENCE [LARGE SCALE GENOMIC DNA]</scope>
    <source>
        <strain evidence="3">14028s / SGSC 2262</strain>
    </source>
</reference>
<dbReference type="HOGENOM" id="CLU_2809949_0_0_6"/>
<accession>A0A0F6AX25</accession>
<feature type="compositionally biased region" description="Basic and acidic residues" evidence="1">
    <location>
        <begin position="38"/>
        <end position="54"/>
    </location>
</feature>
<feature type="compositionally biased region" description="Basic residues" evidence="1">
    <location>
        <begin position="26"/>
        <end position="37"/>
    </location>
</feature>
<evidence type="ECO:0000256" key="1">
    <source>
        <dbReference type="SAM" id="MobiDB-lite"/>
    </source>
</evidence>
<evidence type="ECO:0000313" key="3">
    <source>
        <dbReference type="Proteomes" id="UP000002695"/>
    </source>
</evidence>